<evidence type="ECO:0000256" key="3">
    <source>
        <dbReference type="ARBA" id="ARBA00012438"/>
    </source>
</evidence>
<dbReference type="InterPro" id="IPR011990">
    <property type="entry name" value="TPR-like_helical_dom_sf"/>
</dbReference>
<dbReference type="InterPro" id="IPR036641">
    <property type="entry name" value="HPT_dom_sf"/>
</dbReference>
<dbReference type="Gene3D" id="3.30.450.40">
    <property type="match status" value="1"/>
</dbReference>
<protein>
    <recommendedName>
        <fullName evidence="3">histidine kinase</fullName>
        <ecNumber evidence="3">2.7.13.3</ecNumber>
    </recommendedName>
</protein>
<evidence type="ECO:0000259" key="17">
    <source>
        <dbReference type="PROSITE" id="PS50110"/>
    </source>
</evidence>
<dbReference type="SUPFAM" id="SSF52172">
    <property type="entry name" value="CheY-like"/>
    <property type="match status" value="2"/>
</dbReference>
<keyword evidence="13" id="KW-0472">Membrane</keyword>
<reference evidence="19 20" key="1">
    <citation type="submission" date="2022-10" db="EMBL/GenBank/DDBJ databases">
        <title>Paucibacter sp. hw1 Genome sequencing.</title>
        <authorList>
            <person name="Park S."/>
        </authorList>
    </citation>
    <scope>NUCLEOTIDE SEQUENCE [LARGE SCALE GENOMIC DNA]</scope>
    <source>
        <strain evidence="20">hw1</strain>
    </source>
</reference>
<dbReference type="SMART" id="SM00387">
    <property type="entry name" value="HATPase_c"/>
    <property type="match status" value="1"/>
</dbReference>
<comment type="catalytic activity">
    <reaction evidence="1">
        <text>ATP + protein L-histidine = ADP + protein N-phospho-L-histidine.</text>
        <dbReference type="EC" id="2.7.13.3"/>
    </reaction>
</comment>
<dbReference type="InterPro" id="IPR003661">
    <property type="entry name" value="HisK_dim/P_dom"/>
</dbReference>
<comment type="caution">
    <text evidence="19">The sequence shown here is derived from an EMBL/GenBank/DDBJ whole genome shotgun (WGS) entry which is preliminary data.</text>
</comment>
<evidence type="ECO:0000256" key="15">
    <source>
        <dbReference type="PROSITE-ProRule" id="PRU00169"/>
    </source>
</evidence>
<name>A0ABT5K9G4_9BURK</name>
<dbReference type="InterPro" id="IPR001789">
    <property type="entry name" value="Sig_transdc_resp-reg_receiver"/>
</dbReference>
<dbReference type="RefSeq" id="WP_273599022.1">
    <property type="nucleotide sequence ID" value="NZ_JAQQXT010000002.1"/>
</dbReference>
<organism evidence="19 20">
    <name type="scientific">Roseateles albus</name>
    <dbReference type="NCBI Taxonomy" id="2987525"/>
    <lineage>
        <taxon>Bacteria</taxon>
        <taxon>Pseudomonadati</taxon>
        <taxon>Pseudomonadota</taxon>
        <taxon>Betaproteobacteria</taxon>
        <taxon>Burkholderiales</taxon>
        <taxon>Sphaerotilaceae</taxon>
        <taxon>Roseateles</taxon>
    </lineage>
</organism>
<dbReference type="SUPFAM" id="SSF55874">
    <property type="entry name" value="ATPase domain of HSP90 chaperone/DNA topoisomerase II/histidine kinase"/>
    <property type="match status" value="1"/>
</dbReference>
<keyword evidence="8" id="KW-0547">Nucleotide-binding</keyword>
<dbReference type="InterPro" id="IPR036097">
    <property type="entry name" value="HisK_dim/P_sf"/>
</dbReference>
<keyword evidence="4" id="KW-1003">Cell membrane</keyword>
<evidence type="ECO:0000256" key="13">
    <source>
        <dbReference type="ARBA" id="ARBA00023136"/>
    </source>
</evidence>
<dbReference type="InterPro" id="IPR036890">
    <property type="entry name" value="HATPase_C_sf"/>
</dbReference>
<keyword evidence="7" id="KW-0812">Transmembrane</keyword>
<dbReference type="CDD" id="cd16922">
    <property type="entry name" value="HATPase_EvgS-ArcB-TorS-like"/>
    <property type="match status" value="1"/>
</dbReference>
<evidence type="ECO:0000256" key="8">
    <source>
        <dbReference type="ARBA" id="ARBA00022741"/>
    </source>
</evidence>
<evidence type="ECO:0000256" key="10">
    <source>
        <dbReference type="ARBA" id="ARBA00022840"/>
    </source>
</evidence>
<dbReference type="Gene3D" id="3.30.565.10">
    <property type="entry name" value="Histidine kinase-like ATPase, C-terminal domain"/>
    <property type="match status" value="1"/>
</dbReference>
<keyword evidence="20" id="KW-1185">Reference proteome</keyword>
<dbReference type="Pfam" id="PF00072">
    <property type="entry name" value="Response_reg"/>
    <property type="match status" value="2"/>
</dbReference>
<keyword evidence="10" id="KW-0067">ATP-binding</keyword>
<dbReference type="PROSITE" id="PS50894">
    <property type="entry name" value="HPT"/>
    <property type="match status" value="1"/>
</dbReference>
<dbReference type="Proteomes" id="UP001221189">
    <property type="component" value="Unassembled WGS sequence"/>
</dbReference>
<feature type="modified residue" description="Phosphohistidine" evidence="14">
    <location>
        <position position="1299"/>
    </location>
</feature>
<dbReference type="SMART" id="SM00065">
    <property type="entry name" value="GAF"/>
    <property type="match status" value="1"/>
</dbReference>
<dbReference type="Pfam" id="PF13185">
    <property type="entry name" value="GAF_2"/>
    <property type="match status" value="1"/>
</dbReference>
<dbReference type="InterPro" id="IPR003594">
    <property type="entry name" value="HATPase_dom"/>
</dbReference>
<dbReference type="Pfam" id="PF00512">
    <property type="entry name" value="HisKA"/>
    <property type="match status" value="1"/>
</dbReference>
<evidence type="ECO:0000259" key="18">
    <source>
        <dbReference type="PROSITE" id="PS50894"/>
    </source>
</evidence>
<evidence type="ECO:0000256" key="12">
    <source>
        <dbReference type="ARBA" id="ARBA00023012"/>
    </source>
</evidence>
<keyword evidence="6" id="KW-0808">Transferase</keyword>
<dbReference type="EC" id="2.7.13.3" evidence="3"/>
<feature type="modified residue" description="4-aspartylphosphate" evidence="15">
    <location>
        <position position="998"/>
    </location>
</feature>
<dbReference type="Gene3D" id="3.40.50.2300">
    <property type="match status" value="2"/>
</dbReference>
<evidence type="ECO:0000313" key="20">
    <source>
        <dbReference type="Proteomes" id="UP001221189"/>
    </source>
</evidence>
<evidence type="ECO:0000256" key="1">
    <source>
        <dbReference type="ARBA" id="ARBA00000085"/>
    </source>
</evidence>
<evidence type="ECO:0000256" key="6">
    <source>
        <dbReference type="ARBA" id="ARBA00022679"/>
    </source>
</evidence>
<dbReference type="SMART" id="SM00448">
    <property type="entry name" value="REC"/>
    <property type="match status" value="2"/>
</dbReference>
<dbReference type="InterPro" id="IPR003018">
    <property type="entry name" value="GAF"/>
</dbReference>
<dbReference type="Pfam" id="PF02518">
    <property type="entry name" value="HATPase_c"/>
    <property type="match status" value="1"/>
</dbReference>
<dbReference type="SUPFAM" id="SSF48452">
    <property type="entry name" value="TPR-like"/>
    <property type="match status" value="1"/>
</dbReference>
<dbReference type="SUPFAM" id="SSF55781">
    <property type="entry name" value="GAF domain-like"/>
    <property type="match status" value="1"/>
</dbReference>
<dbReference type="CDD" id="cd00082">
    <property type="entry name" value="HisKA"/>
    <property type="match status" value="1"/>
</dbReference>
<dbReference type="PROSITE" id="PS50110">
    <property type="entry name" value="RESPONSE_REGULATORY"/>
    <property type="match status" value="2"/>
</dbReference>
<dbReference type="SUPFAM" id="SSF47226">
    <property type="entry name" value="Histidine-containing phosphotransfer domain, HPT domain"/>
    <property type="match status" value="1"/>
</dbReference>
<dbReference type="InterPro" id="IPR011006">
    <property type="entry name" value="CheY-like_superfamily"/>
</dbReference>
<evidence type="ECO:0000256" key="14">
    <source>
        <dbReference type="PROSITE-ProRule" id="PRU00110"/>
    </source>
</evidence>
<evidence type="ECO:0000259" key="16">
    <source>
        <dbReference type="PROSITE" id="PS50109"/>
    </source>
</evidence>
<dbReference type="PANTHER" id="PTHR45339:SF1">
    <property type="entry name" value="HYBRID SIGNAL TRANSDUCTION HISTIDINE KINASE J"/>
    <property type="match status" value="1"/>
</dbReference>
<dbReference type="CDD" id="cd17546">
    <property type="entry name" value="REC_hyHK_CKI1_RcsC-like"/>
    <property type="match status" value="2"/>
</dbReference>
<dbReference type="Gene3D" id="1.20.120.160">
    <property type="entry name" value="HPT domain"/>
    <property type="match status" value="1"/>
</dbReference>
<dbReference type="Gene3D" id="1.10.287.130">
    <property type="match status" value="1"/>
</dbReference>
<feature type="modified residue" description="4-aspartylphosphate" evidence="15">
    <location>
        <position position="1142"/>
    </location>
</feature>
<dbReference type="PROSITE" id="PS50109">
    <property type="entry name" value="HIS_KIN"/>
    <property type="match status" value="1"/>
</dbReference>
<dbReference type="PRINTS" id="PR00344">
    <property type="entry name" value="BCTRLSENSOR"/>
</dbReference>
<comment type="subcellular location">
    <subcellularLocation>
        <location evidence="2">Cell membrane</location>
        <topology evidence="2">Multi-pass membrane protein</topology>
    </subcellularLocation>
</comment>
<keyword evidence="9" id="KW-0418">Kinase</keyword>
<keyword evidence="5 15" id="KW-0597">Phosphoprotein</keyword>
<dbReference type="Pfam" id="PF01627">
    <property type="entry name" value="Hpt"/>
    <property type="match status" value="1"/>
</dbReference>
<keyword evidence="12" id="KW-0902">Two-component regulatory system</keyword>
<evidence type="ECO:0000256" key="9">
    <source>
        <dbReference type="ARBA" id="ARBA00022777"/>
    </source>
</evidence>
<dbReference type="InterPro" id="IPR005467">
    <property type="entry name" value="His_kinase_dom"/>
</dbReference>
<evidence type="ECO:0000256" key="5">
    <source>
        <dbReference type="ARBA" id="ARBA00022553"/>
    </source>
</evidence>
<feature type="domain" description="HPt" evidence="18">
    <location>
        <begin position="1260"/>
        <end position="1359"/>
    </location>
</feature>
<evidence type="ECO:0000256" key="4">
    <source>
        <dbReference type="ARBA" id="ARBA00022475"/>
    </source>
</evidence>
<dbReference type="InterPro" id="IPR008207">
    <property type="entry name" value="Sig_transdc_His_kin_Hpt_dom"/>
</dbReference>
<dbReference type="InterPro" id="IPR004358">
    <property type="entry name" value="Sig_transdc_His_kin-like_C"/>
</dbReference>
<evidence type="ECO:0000256" key="2">
    <source>
        <dbReference type="ARBA" id="ARBA00004651"/>
    </source>
</evidence>
<proteinExistence type="predicted"/>
<evidence type="ECO:0000313" key="19">
    <source>
        <dbReference type="EMBL" id="MDC8770592.1"/>
    </source>
</evidence>
<dbReference type="SUPFAM" id="SSF47384">
    <property type="entry name" value="Homodimeric domain of signal transducing histidine kinase"/>
    <property type="match status" value="1"/>
</dbReference>
<gene>
    <name evidence="19" type="ORF">PRZ03_03325</name>
</gene>
<accession>A0ABT5K9G4</accession>
<feature type="domain" description="Response regulatory" evidence="17">
    <location>
        <begin position="943"/>
        <end position="1067"/>
    </location>
</feature>
<dbReference type="EMBL" id="JAQQXT010000002">
    <property type="protein sequence ID" value="MDC8770592.1"/>
    <property type="molecule type" value="Genomic_DNA"/>
</dbReference>
<feature type="domain" description="Response regulatory" evidence="17">
    <location>
        <begin position="1091"/>
        <end position="1213"/>
    </location>
</feature>
<dbReference type="PANTHER" id="PTHR45339">
    <property type="entry name" value="HYBRID SIGNAL TRANSDUCTION HISTIDINE KINASE J"/>
    <property type="match status" value="1"/>
</dbReference>
<sequence length="1379" mass="147878">MKQFGPPKLELFAGKDVVSSLLQALPISLGLDRLLVLLQLAWYQRQSDSENALSWAGEAQALLEVVELTLLDHQGIHTRLTLVQAEIDILRGKSALAEPKVLAAIAVYESCCDSLGSGDARNALVTIRSDAGDPVQRDACLLQCQADYRRSGDPVRIKFSLARSLLFQAFRDAKATGLSLQQHFDPEEDQGPVVTPMLASVRAVVAGYTGELGPSIVQFLLAFKAAEETGQLRLAILSACNGADSFASLGDLDAALEWDERGLALARGCGWPVMLAMALTQTGSVLRLLGRLQDARQCQLEALAAIGDLGASNTYVMVLQGLSEVLLDLDQPDEALLRFGQAEQASLKLGEPIAVLRSCRGQASALAKLGRPVEAKALAEGALAEVIQQGNIEEQVKILRVLAGLHRQHNLPAPLDLQAAGAPLHYLQQAQDAAAGIEGFLAPSELFDELAQAQAEAGDFARAYLSARAAAQARDTARSKDGNNRAIAMQVRQDTARALAAAEHHRLVAQTEARRAELLQATSDTLETLGQVGREITASLNSEAVFAALHRHVHRMMDATFFGVCLFDEEAGRLNMVFAREGDQVVPGMSMPLADPNSSFALCARERRELQIELAPQDEGSFVIPGTMETISLMYFPMLIGERLLGVMSVQSPRARAYGEREVFIMRALCGYGAIALDNAQAYAQVEAATAAKGQFLANMSHEIRTPMNAVLGMLKLLQGTDLNQRQRDYTVKAAGAAKSLLGLINDILDFSKMDAGKMTLDPQPFALDQLMRDLSTIVSTNVGKKPVEVMFDIAAEVPPVLIGDALRLQQVLINLSGNAIKFTAQGEVVIRIELLRYSGSDVVLRFAVRDSGIGIAPENQKKIFEGFSQAEVSTTRRFGGTGLGLNISQRLVAMMGGELALDSVLGEGSTFHFSLTLPVGDALAVEADDSAQAGDSLAEHLSVLVVDDSAIARELVQHMAQSLGWLAEAAADGQEALQLMQARKQAERPPFDAVFMDWEMPGMDGWETMARMRELMGPNSPITVMVTAHGRERLAERSKEEQASLNGILVKPITAAMLHDMLKRTRAGQGNVRRQARSSAAKQLVLAGLRLLLVEDNELNQEVAQTLLEQAGATVRLAGDGQVALDLLRAEPAAFDVVLMDVQMPVMDGFTATRLIRAGGPQGLGLTALPVVAMTANAMASDREECLAAGMTDFVSKPFELAELVQVLLRVSGRSAAAKAAQVGAGRHFASLPLPAHLQARALELGIEAQLTIDRFMGKTALYQRMVSSFCASAQDLPVQLDAYLARASFAEAERALHSFRGLAATLGATGLVTWCAEGEAMCKRSQAPDAQWLAGFARYLHAGTQDLILMAQLISDWAAEVPAGAGAEAAAITVRPS</sequence>
<dbReference type="Gene3D" id="1.25.40.10">
    <property type="entry name" value="Tetratricopeptide repeat domain"/>
    <property type="match status" value="1"/>
</dbReference>
<feature type="domain" description="Histidine kinase" evidence="16">
    <location>
        <begin position="699"/>
        <end position="920"/>
    </location>
</feature>
<dbReference type="SMART" id="SM00388">
    <property type="entry name" value="HisKA"/>
    <property type="match status" value="1"/>
</dbReference>
<evidence type="ECO:0000256" key="11">
    <source>
        <dbReference type="ARBA" id="ARBA00022989"/>
    </source>
</evidence>
<keyword evidence="11" id="KW-1133">Transmembrane helix</keyword>
<dbReference type="InterPro" id="IPR029016">
    <property type="entry name" value="GAF-like_dom_sf"/>
</dbReference>
<evidence type="ECO:0000256" key="7">
    <source>
        <dbReference type="ARBA" id="ARBA00022692"/>
    </source>
</evidence>